<dbReference type="InterPro" id="IPR051058">
    <property type="entry name" value="GDSL_Est/Lipase"/>
</dbReference>
<dbReference type="OrthoDB" id="1600564at2759"/>
<evidence type="ECO:0000256" key="2">
    <source>
        <dbReference type="SAM" id="SignalP"/>
    </source>
</evidence>
<sequence>MPTNWRLLPFLFLALCHLVYSYSNVPHHSKSWDLKHFKTLISFGDSLTDRARLAYIFNNNGSLPPSNNTPTGGYNWLHYIANPSHASPSTTHDGTTVYNYAVSGAVCSQKITPLYLLDTLIPSFLEYEIPAYIADSASPDTPIPNPTHAADQTVYAIWIGTNDLANHGFLTDMQAPNRTIPDSMDCIYAGLDELYARGARYFVLMNIPPMQLTPLFGTPGRGGVGETWAWPDKPGNITRVSYRMWQQVAMVNEVLRYRTGYEVLVAGRYAGARFALMDVNGLMTHIYNNPDEYLAAPANVTGYNNHCNLDMSDCQRLENPESFMWFDYSHPSQRTEQIIGEHFLGVVRGASKWAMYFGG</sequence>
<keyword evidence="4" id="KW-1185">Reference proteome</keyword>
<feature type="chain" id="PRO_5012631896" evidence="2">
    <location>
        <begin position="22"/>
        <end position="359"/>
    </location>
</feature>
<dbReference type="CDD" id="cd01846">
    <property type="entry name" value="fatty_acyltransferase_like"/>
    <property type="match status" value="1"/>
</dbReference>
<keyword evidence="2" id="KW-0732">Signal</keyword>
<gene>
    <name evidence="3" type="ORF">GX51_04016</name>
</gene>
<evidence type="ECO:0000313" key="4">
    <source>
        <dbReference type="Proteomes" id="UP000224080"/>
    </source>
</evidence>
<feature type="signal peptide" evidence="2">
    <location>
        <begin position="1"/>
        <end position="21"/>
    </location>
</feature>
<reference evidence="3 4" key="1">
    <citation type="submission" date="2017-10" db="EMBL/GenBank/DDBJ databases">
        <title>Comparative genomics in systemic dimorphic fungi from Ajellomycetaceae.</title>
        <authorList>
            <person name="Munoz J.F."/>
            <person name="Mcewen J.G."/>
            <person name="Clay O.K."/>
            <person name="Cuomo C.A."/>
        </authorList>
    </citation>
    <scope>NUCLEOTIDE SEQUENCE [LARGE SCALE GENOMIC DNA]</scope>
    <source>
        <strain evidence="3 4">UAMH130</strain>
    </source>
</reference>
<dbReference type="GO" id="GO:0016788">
    <property type="term" value="F:hydrolase activity, acting on ester bonds"/>
    <property type="evidence" value="ECO:0007669"/>
    <property type="project" value="InterPro"/>
</dbReference>
<dbReference type="PANTHER" id="PTHR45648">
    <property type="entry name" value="GDSL LIPASE/ACYLHYDROLASE FAMILY PROTEIN (AFU_ORTHOLOGUE AFUA_4G14700)"/>
    <property type="match status" value="1"/>
</dbReference>
<dbReference type="Gene3D" id="3.40.50.1110">
    <property type="entry name" value="SGNH hydrolase"/>
    <property type="match status" value="1"/>
</dbReference>
<dbReference type="Pfam" id="PF00657">
    <property type="entry name" value="Lipase_GDSL"/>
    <property type="match status" value="1"/>
</dbReference>
<evidence type="ECO:0000313" key="3">
    <source>
        <dbReference type="EMBL" id="PGH03590.1"/>
    </source>
</evidence>
<name>A0A2B7X403_9EURO</name>
<keyword evidence="1" id="KW-0378">Hydrolase</keyword>
<dbReference type="InterPro" id="IPR036514">
    <property type="entry name" value="SGNH_hydro_sf"/>
</dbReference>
<dbReference type="InterPro" id="IPR001087">
    <property type="entry name" value="GDSL"/>
</dbReference>
<proteinExistence type="predicted"/>
<dbReference type="Proteomes" id="UP000224080">
    <property type="component" value="Unassembled WGS sequence"/>
</dbReference>
<accession>A0A2B7X403</accession>
<evidence type="ECO:0000256" key="1">
    <source>
        <dbReference type="ARBA" id="ARBA00022801"/>
    </source>
</evidence>
<comment type="caution">
    <text evidence="3">The sequence shown here is derived from an EMBL/GenBank/DDBJ whole genome shotgun (WGS) entry which is preliminary data.</text>
</comment>
<organism evidence="3 4">
    <name type="scientific">Blastomyces parvus</name>
    <dbReference type="NCBI Taxonomy" id="2060905"/>
    <lineage>
        <taxon>Eukaryota</taxon>
        <taxon>Fungi</taxon>
        <taxon>Dikarya</taxon>
        <taxon>Ascomycota</taxon>
        <taxon>Pezizomycotina</taxon>
        <taxon>Eurotiomycetes</taxon>
        <taxon>Eurotiomycetidae</taxon>
        <taxon>Onygenales</taxon>
        <taxon>Ajellomycetaceae</taxon>
        <taxon>Blastomyces</taxon>
    </lineage>
</organism>
<dbReference type="EMBL" id="PDNC01000047">
    <property type="protein sequence ID" value="PGH03590.1"/>
    <property type="molecule type" value="Genomic_DNA"/>
</dbReference>
<protein>
    <submittedName>
        <fullName evidence="3">Uncharacterized protein</fullName>
    </submittedName>
</protein>
<dbReference type="SUPFAM" id="SSF52266">
    <property type="entry name" value="SGNH hydrolase"/>
    <property type="match status" value="1"/>
</dbReference>
<dbReference type="PANTHER" id="PTHR45648:SF22">
    <property type="entry name" value="GDSL LIPASE_ACYLHYDROLASE FAMILY PROTEIN (AFU_ORTHOLOGUE AFUA_4G14700)"/>
    <property type="match status" value="1"/>
</dbReference>
<dbReference type="AlphaFoldDB" id="A0A2B7X403"/>